<keyword evidence="16" id="KW-1185">Reference proteome</keyword>
<dbReference type="EC" id="2.7.7.49" evidence="1"/>
<evidence type="ECO:0000313" key="15">
    <source>
        <dbReference type="EMBL" id="PNF15696.1"/>
    </source>
</evidence>
<dbReference type="Proteomes" id="UP000235965">
    <property type="component" value="Unassembled WGS sequence"/>
</dbReference>
<dbReference type="GO" id="GO:0006508">
    <property type="term" value="P:proteolysis"/>
    <property type="evidence" value="ECO:0007669"/>
    <property type="project" value="InterPro"/>
</dbReference>
<dbReference type="InterPro" id="IPR000477">
    <property type="entry name" value="RT_dom"/>
</dbReference>
<dbReference type="GO" id="GO:0004519">
    <property type="term" value="F:endonuclease activity"/>
    <property type="evidence" value="ECO:0007669"/>
    <property type="project" value="UniProtKB-KW"/>
</dbReference>
<dbReference type="Pfam" id="PF17919">
    <property type="entry name" value="RT_RNaseH_2"/>
    <property type="match status" value="1"/>
</dbReference>
<evidence type="ECO:0000256" key="11">
    <source>
        <dbReference type="ARBA" id="ARBA00023268"/>
    </source>
</evidence>
<dbReference type="Gene3D" id="3.30.70.270">
    <property type="match status" value="2"/>
</dbReference>
<dbReference type="InterPro" id="IPR021109">
    <property type="entry name" value="Peptidase_aspartic_dom_sf"/>
</dbReference>
<keyword evidence="7" id="KW-0460">Magnesium</keyword>
<keyword evidence="2" id="KW-0808">Transferase</keyword>
<dbReference type="InterPro" id="IPR050951">
    <property type="entry name" value="Retrovirus_Pol_polyprotein"/>
</dbReference>
<dbReference type="InterPro" id="IPR036397">
    <property type="entry name" value="RNaseH_sf"/>
</dbReference>
<evidence type="ECO:0000256" key="9">
    <source>
        <dbReference type="ARBA" id="ARBA00022908"/>
    </source>
</evidence>
<dbReference type="FunFam" id="1.10.340.70:FF:000001">
    <property type="entry name" value="Retrovirus-related Pol polyprotein from transposon gypsy-like Protein"/>
    <property type="match status" value="1"/>
</dbReference>
<organism evidence="15 16">
    <name type="scientific">Cryptotermes secundus</name>
    <dbReference type="NCBI Taxonomy" id="105785"/>
    <lineage>
        <taxon>Eukaryota</taxon>
        <taxon>Metazoa</taxon>
        <taxon>Ecdysozoa</taxon>
        <taxon>Arthropoda</taxon>
        <taxon>Hexapoda</taxon>
        <taxon>Insecta</taxon>
        <taxon>Pterygota</taxon>
        <taxon>Neoptera</taxon>
        <taxon>Polyneoptera</taxon>
        <taxon>Dictyoptera</taxon>
        <taxon>Blattodea</taxon>
        <taxon>Blattoidea</taxon>
        <taxon>Termitoidae</taxon>
        <taxon>Kalotermitidae</taxon>
        <taxon>Cryptotermitinae</taxon>
        <taxon>Cryptotermes</taxon>
    </lineage>
</organism>
<keyword evidence="9" id="KW-0229">DNA integration</keyword>
<dbReference type="GO" id="GO:0003723">
    <property type="term" value="F:RNA binding"/>
    <property type="evidence" value="ECO:0007669"/>
    <property type="project" value="UniProtKB-KW"/>
</dbReference>
<dbReference type="Gene3D" id="2.40.70.10">
    <property type="entry name" value="Acid Proteases"/>
    <property type="match status" value="1"/>
</dbReference>
<evidence type="ECO:0000256" key="4">
    <source>
        <dbReference type="ARBA" id="ARBA00022722"/>
    </source>
</evidence>
<reference evidence="15 16" key="1">
    <citation type="submission" date="2017-12" db="EMBL/GenBank/DDBJ databases">
        <title>Hemimetabolous genomes reveal molecular basis of termite eusociality.</title>
        <authorList>
            <person name="Harrison M.C."/>
            <person name="Jongepier E."/>
            <person name="Robertson H.M."/>
            <person name="Arning N."/>
            <person name="Bitard-Feildel T."/>
            <person name="Chao H."/>
            <person name="Childers C.P."/>
            <person name="Dinh H."/>
            <person name="Doddapaneni H."/>
            <person name="Dugan S."/>
            <person name="Gowin J."/>
            <person name="Greiner C."/>
            <person name="Han Y."/>
            <person name="Hu H."/>
            <person name="Hughes D.S.T."/>
            <person name="Huylmans A.-K."/>
            <person name="Kemena C."/>
            <person name="Kremer L.P.M."/>
            <person name="Lee S.L."/>
            <person name="Lopez-Ezquerra A."/>
            <person name="Mallet L."/>
            <person name="Monroy-Kuhn J.M."/>
            <person name="Moser A."/>
            <person name="Murali S.C."/>
            <person name="Muzny D.M."/>
            <person name="Otani S."/>
            <person name="Piulachs M.-D."/>
            <person name="Poelchau M."/>
            <person name="Qu J."/>
            <person name="Schaub F."/>
            <person name="Wada-Katsumata A."/>
            <person name="Worley K.C."/>
            <person name="Xie Q."/>
            <person name="Ylla G."/>
            <person name="Poulsen M."/>
            <person name="Gibbs R.A."/>
            <person name="Schal C."/>
            <person name="Richards S."/>
            <person name="Belles X."/>
            <person name="Korb J."/>
            <person name="Bornberg-Bauer E."/>
        </authorList>
    </citation>
    <scope>NUCLEOTIDE SEQUENCE [LARGE SCALE GENOMIC DNA]</scope>
    <source>
        <tissue evidence="15">Whole body</tissue>
    </source>
</reference>
<gene>
    <name evidence="15" type="ORF">B7P43_G12465</name>
</gene>
<comment type="caution">
    <text evidence="15">The sequence shown here is derived from an EMBL/GenBank/DDBJ whole genome shotgun (WGS) entry which is preliminary data.</text>
</comment>
<protein>
    <recommendedName>
        <fullName evidence="1">RNA-directed DNA polymerase</fullName>
        <ecNumber evidence="1">2.7.7.49</ecNumber>
    </recommendedName>
</protein>
<evidence type="ECO:0000256" key="2">
    <source>
        <dbReference type="ARBA" id="ARBA00022679"/>
    </source>
</evidence>
<evidence type="ECO:0000256" key="1">
    <source>
        <dbReference type="ARBA" id="ARBA00012493"/>
    </source>
</evidence>
<dbReference type="InterPro" id="IPR001969">
    <property type="entry name" value="Aspartic_peptidase_AS"/>
</dbReference>
<keyword evidence="8" id="KW-0694">RNA-binding</keyword>
<dbReference type="GO" id="GO:0015074">
    <property type="term" value="P:DNA integration"/>
    <property type="evidence" value="ECO:0007669"/>
    <property type="project" value="UniProtKB-KW"/>
</dbReference>
<evidence type="ECO:0000256" key="3">
    <source>
        <dbReference type="ARBA" id="ARBA00022695"/>
    </source>
</evidence>
<sequence length="1092" mass="124429">MLGLWKNRPFPKRMPFQDASDFTGRTFGKRQRRSAVKSSFRAPSVSQPRETCYRYDSGLLTPCVTLSIGAYWLPAVFDSGSSRSFIRRDVLHNIKELGLPCTLQPVQERCVMANGEPCVIAEKAVLGIKIGTFSWKWRFSILRDSPIPCILGVDFMSHAKVQLDFVARKYSFRFCPEKDFDFEPFELRLGMSLKFPSSVKPVAALLCGPSVAGSEEPVDIVELLQEFPGLFSDRLGTVKGMTCHLDLSDNIPVRSRPYQCSPPRLKLLREIVQDLLDKGVVRKSYSQYASPAFLVPKPSGGQRMVIDYRLLNKKIVFDAFPMPNVESAFAHFEKATIFSVLDLNSAYYQIPLSAKSRKATAFCTPFGLFEFTKLPMGISVGCQVLSRVVDTLFGDLKCKFVYNFMDDLVVYSRSREEHLDHLREVFARLQKAGFTLNKNKLRLAQREIPFLGHLLSAEGIRILPERVEAITSFPPPKNLKAVRRFLGMAGFYGRFIPRFSHIAEPLHALKRKNARFEWDDPQQAAFLQLKEALATPPVLQIPDFSLKFSLVCDASDVAISAVLQQGNGEQWAPVAYASRLLSPAERRYAVYERECLAVVYGCEKYRSYLEHKEFTLFTDNQALAWLLRHAKELGRIGRWLLRLAPFKFRAAHISGKANVVADCLTRQYEQPSEDATLSGLVLGQLPEAFQSITEHQKKDLLCRDIYQKVVQNDPSVRQFKLLNGALVYHPSRARTKRYLLPEALRPMILEYFHKSHLSAHLGITKTLNRIARVFYWPNMRREVAAFVSRCQDCQRAKPAPDTRVGLHASQVVTRPMERIFIDFVGPIIRSRKGNIAILVVLDGFSKFISMYPVRRISAEVVRSCLVERFFASFGVPQAIVSDNAAVFKSKIFYDLCFSWGIRHITTSPYYPQASQVERFNRNLKVALSIYHHDQHTRWDDHLASLTLAFNTAWHESTAATPASLFLGRDLNHPLGLKWELAELDLNKEVKDVREFWQEALDNLKKAQARVKERYNVGRRQVDFRVGDLVMLRLHPLSSKSQQRSAKLDLKWSVPMRLARFVSPVTVLLANPDTGVIVRKAHVSQLKRHFPPG</sequence>
<dbReference type="Pfam" id="PF00078">
    <property type="entry name" value="RVT_1"/>
    <property type="match status" value="1"/>
</dbReference>
<evidence type="ECO:0000313" key="16">
    <source>
        <dbReference type="Proteomes" id="UP000235965"/>
    </source>
</evidence>
<name>A0A2J7PH81_9NEOP</name>
<evidence type="ECO:0000259" key="13">
    <source>
        <dbReference type="PROSITE" id="PS50878"/>
    </source>
</evidence>
<dbReference type="SUPFAM" id="SSF53098">
    <property type="entry name" value="Ribonuclease H-like"/>
    <property type="match status" value="1"/>
</dbReference>
<dbReference type="InterPro" id="IPR043502">
    <property type="entry name" value="DNA/RNA_pol_sf"/>
</dbReference>
<keyword evidence="5" id="KW-0255">Endonuclease</keyword>
<dbReference type="SUPFAM" id="SSF50630">
    <property type="entry name" value="Acid proteases"/>
    <property type="match status" value="1"/>
</dbReference>
<evidence type="ECO:0000256" key="12">
    <source>
        <dbReference type="SAM" id="Coils"/>
    </source>
</evidence>
<dbReference type="AlphaFoldDB" id="A0A2J7PH81"/>
<dbReference type="STRING" id="105785.A0A2J7PH81"/>
<evidence type="ECO:0000256" key="5">
    <source>
        <dbReference type="ARBA" id="ARBA00022759"/>
    </source>
</evidence>
<keyword evidence="10" id="KW-0695">RNA-directed DNA polymerase</keyword>
<keyword evidence="11" id="KW-0511">Multifunctional enzyme</keyword>
<evidence type="ECO:0000256" key="8">
    <source>
        <dbReference type="ARBA" id="ARBA00022884"/>
    </source>
</evidence>
<feature type="coiled-coil region" evidence="12">
    <location>
        <begin position="986"/>
        <end position="1013"/>
    </location>
</feature>
<keyword evidence="6" id="KW-0378">Hydrolase</keyword>
<dbReference type="PROSITE" id="PS50878">
    <property type="entry name" value="RT_POL"/>
    <property type="match status" value="1"/>
</dbReference>
<dbReference type="Pfam" id="PF00665">
    <property type="entry name" value="rve"/>
    <property type="match status" value="1"/>
</dbReference>
<dbReference type="InterPro" id="IPR041588">
    <property type="entry name" value="Integrase_H2C2"/>
</dbReference>
<dbReference type="Gene3D" id="3.10.10.10">
    <property type="entry name" value="HIV Type 1 Reverse Transcriptase, subunit A, domain 1"/>
    <property type="match status" value="1"/>
</dbReference>
<dbReference type="OrthoDB" id="7701485at2759"/>
<dbReference type="Gene3D" id="3.30.420.10">
    <property type="entry name" value="Ribonuclease H-like superfamily/Ribonuclease H"/>
    <property type="match status" value="1"/>
</dbReference>
<dbReference type="FunFam" id="3.10.20.370:FF:000001">
    <property type="entry name" value="Retrovirus-related Pol polyprotein from transposon 17.6-like protein"/>
    <property type="match status" value="1"/>
</dbReference>
<dbReference type="GO" id="GO:0003964">
    <property type="term" value="F:RNA-directed DNA polymerase activity"/>
    <property type="evidence" value="ECO:0007669"/>
    <property type="project" value="UniProtKB-KW"/>
</dbReference>
<proteinExistence type="predicted"/>
<dbReference type="Gene3D" id="1.10.340.70">
    <property type="match status" value="1"/>
</dbReference>
<evidence type="ECO:0000256" key="7">
    <source>
        <dbReference type="ARBA" id="ARBA00022842"/>
    </source>
</evidence>
<dbReference type="FunFam" id="3.30.420.10:FF:000032">
    <property type="entry name" value="Retrovirus-related Pol polyprotein from transposon 297-like Protein"/>
    <property type="match status" value="1"/>
</dbReference>
<dbReference type="PROSITE" id="PS50994">
    <property type="entry name" value="INTEGRASE"/>
    <property type="match status" value="1"/>
</dbReference>
<dbReference type="InterPro" id="IPR001584">
    <property type="entry name" value="Integrase_cat-core"/>
</dbReference>
<dbReference type="CDD" id="cd00303">
    <property type="entry name" value="retropepsin_like"/>
    <property type="match status" value="1"/>
</dbReference>
<dbReference type="SUPFAM" id="SSF56672">
    <property type="entry name" value="DNA/RNA polymerases"/>
    <property type="match status" value="1"/>
</dbReference>
<dbReference type="FunFam" id="3.30.70.270:FF:000020">
    <property type="entry name" value="Transposon Tf2-6 polyprotein-like Protein"/>
    <property type="match status" value="1"/>
</dbReference>
<dbReference type="InterPro" id="IPR041577">
    <property type="entry name" value="RT_RNaseH_2"/>
</dbReference>
<evidence type="ECO:0000256" key="6">
    <source>
        <dbReference type="ARBA" id="ARBA00022801"/>
    </source>
</evidence>
<dbReference type="InterPro" id="IPR012337">
    <property type="entry name" value="RNaseH-like_sf"/>
</dbReference>
<dbReference type="CDD" id="cd09274">
    <property type="entry name" value="RNase_HI_RT_Ty3"/>
    <property type="match status" value="1"/>
</dbReference>
<dbReference type="EMBL" id="NEVH01025142">
    <property type="protein sequence ID" value="PNF15696.1"/>
    <property type="molecule type" value="Genomic_DNA"/>
</dbReference>
<dbReference type="GO" id="GO:0042575">
    <property type="term" value="C:DNA polymerase complex"/>
    <property type="evidence" value="ECO:0007669"/>
    <property type="project" value="UniProtKB-ARBA"/>
</dbReference>
<keyword evidence="12" id="KW-0175">Coiled coil</keyword>
<dbReference type="Pfam" id="PF17921">
    <property type="entry name" value="Integrase_H2C2"/>
    <property type="match status" value="1"/>
</dbReference>
<evidence type="ECO:0000256" key="10">
    <source>
        <dbReference type="ARBA" id="ARBA00022918"/>
    </source>
</evidence>
<accession>A0A2J7PH81</accession>
<dbReference type="PROSITE" id="PS00141">
    <property type="entry name" value="ASP_PROTEASE"/>
    <property type="match status" value="1"/>
</dbReference>
<evidence type="ECO:0000259" key="14">
    <source>
        <dbReference type="PROSITE" id="PS50994"/>
    </source>
</evidence>
<feature type="domain" description="Reverse transcriptase" evidence="13">
    <location>
        <begin position="276"/>
        <end position="455"/>
    </location>
</feature>
<dbReference type="InterPro" id="IPR043128">
    <property type="entry name" value="Rev_trsase/Diguanyl_cyclase"/>
</dbReference>
<dbReference type="InParanoid" id="A0A2J7PH81"/>
<dbReference type="PANTHER" id="PTHR37984:SF5">
    <property type="entry name" value="PROTEIN NYNRIN-LIKE"/>
    <property type="match status" value="1"/>
</dbReference>
<dbReference type="CDD" id="cd01647">
    <property type="entry name" value="RT_LTR"/>
    <property type="match status" value="1"/>
</dbReference>
<feature type="domain" description="Integrase catalytic" evidence="14">
    <location>
        <begin position="811"/>
        <end position="969"/>
    </location>
</feature>
<dbReference type="GO" id="GO:0004190">
    <property type="term" value="F:aspartic-type endopeptidase activity"/>
    <property type="evidence" value="ECO:0007669"/>
    <property type="project" value="InterPro"/>
</dbReference>
<keyword evidence="3" id="KW-0548">Nucleotidyltransferase</keyword>
<keyword evidence="4" id="KW-0540">Nuclease</keyword>
<dbReference type="PANTHER" id="PTHR37984">
    <property type="entry name" value="PROTEIN CBG26694"/>
    <property type="match status" value="1"/>
</dbReference>